<proteinExistence type="predicted"/>
<sequence length="80" mass="9768">MNFLSVKIFLMSFFIWEYFYPWNIKIFFNNILKKKKKYEDKIGKQVKHILAETEYSSNTNFYVILPSGYENEELTNTSYE</sequence>
<protein>
    <submittedName>
        <fullName evidence="2">Uncharacterized protein</fullName>
    </submittedName>
</protein>
<feature type="transmembrane region" description="Helical" evidence="1">
    <location>
        <begin position="6"/>
        <end position="28"/>
    </location>
</feature>
<organism evidence="2 3">
    <name type="scientific">Plasmodium falciparum NF135/5.C10</name>
    <dbReference type="NCBI Taxonomy" id="1036726"/>
    <lineage>
        <taxon>Eukaryota</taxon>
        <taxon>Sar</taxon>
        <taxon>Alveolata</taxon>
        <taxon>Apicomplexa</taxon>
        <taxon>Aconoidasida</taxon>
        <taxon>Haemosporida</taxon>
        <taxon>Plasmodiidae</taxon>
        <taxon>Plasmodium</taxon>
        <taxon>Plasmodium (Laverania)</taxon>
    </lineage>
</organism>
<reference evidence="2 3" key="2">
    <citation type="submission" date="2013-02" db="EMBL/GenBank/DDBJ databases">
        <title>The Genome Sequence of Plasmodium falciparum NF135/5.C10.</title>
        <authorList>
            <consortium name="The Broad Institute Genome Sequencing Platform"/>
            <consortium name="The Broad Institute Genome Sequencing Center for Infectious Disease"/>
            <person name="Neafsey D."/>
            <person name="Cheeseman I."/>
            <person name="Volkman S."/>
            <person name="Adams J."/>
            <person name="Walker B."/>
            <person name="Young S.K."/>
            <person name="Zeng Q."/>
            <person name="Gargeya S."/>
            <person name="Fitzgerald M."/>
            <person name="Haas B."/>
            <person name="Abouelleil A."/>
            <person name="Alvarado L."/>
            <person name="Arachchi H.M."/>
            <person name="Berlin A.M."/>
            <person name="Chapman S.B."/>
            <person name="Dewar J."/>
            <person name="Goldberg J."/>
            <person name="Griggs A."/>
            <person name="Gujja S."/>
            <person name="Hansen M."/>
            <person name="Howarth C."/>
            <person name="Imamovic A."/>
            <person name="Larimer J."/>
            <person name="McCowan C."/>
            <person name="Murphy C."/>
            <person name="Neiman D."/>
            <person name="Pearson M."/>
            <person name="Priest M."/>
            <person name="Roberts A."/>
            <person name="Saif S."/>
            <person name="Shea T."/>
            <person name="Sisk P."/>
            <person name="Sykes S."/>
            <person name="Wortman J."/>
            <person name="Nusbaum C."/>
            <person name="Birren B."/>
        </authorList>
    </citation>
    <scope>NUCLEOTIDE SEQUENCE [LARGE SCALE GENOMIC DNA]</scope>
    <source>
        <strain evidence="2 3">NF135/5.C10</strain>
    </source>
</reference>
<keyword evidence="1" id="KW-0812">Transmembrane</keyword>
<keyword evidence="1" id="KW-1133">Transmembrane helix</keyword>
<dbReference type="AlphaFoldDB" id="W4IBU9"/>
<reference evidence="2 3" key="1">
    <citation type="submission" date="2013-02" db="EMBL/GenBank/DDBJ databases">
        <title>The Genome Annotation of Plasmodium falciparum NF135/5.C10.</title>
        <authorList>
            <consortium name="The Broad Institute Genome Sequencing Platform"/>
            <consortium name="The Broad Institute Genome Sequencing Center for Infectious Disease"/>
            <person name="Neafsey D."/>
            <person name="Hoffman S."/>
            <person name="Volkman S."/>
            <person name="Rosenthal P."/>
            <person name="Walker B."/>
            <person name="Young S.K."/>
            <person name="Zeng Q."/>
            <person name="Gargeya S."/>
            <person name="Fitzgerald M."/>
            <person name="Haas B."/>
            <person name="Abouelleil A."/>
            <person name="Allen A.W."/>
            <person name="Alvarado L."/>
            <person name="Arachchi H.M."/>
            <person name="Berlin A.M."/>
            <person name="Chapman S.B."/>
            <person name="Gainer-Dewar J."/>
            <person name="Goldberg J."/>
            <person name="Griggs A."/>
            <person name="Gujja S."/>
            <person name="Hansen M."/>
            <person name="Howarth C."/>
            <person name="Imamovic A."/>
            <person name="Ireland A."/>
            <person name="Larimer J."/>
            <person name="McCowan C."/>
            <person name="Murphy C."/>
            <person name="Pearson M."/>
            <person name="Poon T.W."/>
            <person name="Priest M."/>
            <person name="Roberts A."/>
            <person name="Saif S."/>
            <person name="Shea T."/>
            <person name="Sisk P."/>
            <person name="Sykes S."/>
            <person name="Wortman J."/>
            <person name="Nusbaum C."/>
            <person name="Birren B."/>
        </authorList>
    </citation>
    <scope>NUCLEOTIDE SEQUENCE [LARGE SCALE GENOMIC DNA]</scope>
    <source>
        <strain evidence="2 3">NF135/5.C10</strain>
    </source>
</reference>
<accession>W4IBU9</accession>
<evidence type="ECO:0000313" key="2">
    <source>
        <dbReference type="EMBL" id="ETW41173.1"/>
    </source>
</evidence>
<dbReference type="EMBL" id="KI926063">
    <property type="protein sequence ID" value="ETW41173.1"/>
    <property type="molecule type" value="Genomic_DNA"/>
</dbReference>
<dbReference type="Proteomes" id="UP000019114">
    <property type="component" value="Unassembled WGS sequence"/>
</dbReference>
<evidence type="ECO:0000256" key="1">
    <source>
        <dbReference type="SAM" id="Phobius"/>
    </source>
</evidence>
<evidence type="ECO:0000313" key="3">
    <source>
        <dbReference type="Proteomes" id="UP000019114"/>
    </source>
</evidence>
<name>W4IBU9_PLAFA</name>
<gene>
    <name evidence="2" type="ORF">PFNF135_04414</name>
</gene>
<keyword evidence="1" id="KW-0472">Membrane</keyword>